<keyword evidence="3" id="KW-1185">Reference proteome</keyword>
<dbReference type="EMBL" id="JASCZI010272248">
    <property type="protein sequence ID" value="MED6221278.1"/>
    <property type="molecule type" value="Genomic_DNA"/>
</dbReference>
<dbReference type="InterPro" id="IPR040381">
    <property type="entry name" value="At4g14450-like"/>
</dbReference>
<feature type="region of interest" description="Disordered" evidence="1">
    <location>
        <begin position="117"/>
        <end position="160"/>
    </location>
</feature>
<gene>
    <name evidence="2" type="ORF">PIB30_052886</name>
</gene>
<feature type="compositionally biased region" description="Basic and acidic residues" evidence="1">
    <location>
        <begin position="137"/>
        <end position="160"/>
    </location>
</feature>
<dbReference type="Proteomes" id="UP001341840">
    <property type="component" value="Unassembled WGS sequence"/>
</dbReference>
<protein>
    <submittedName>
        <fullName evidence="2">Uncharacterized protein</fullName>
    </submittedName>
</protein>
<comment type="caution">
    <text evidence="2">The sequence shown here is derived from an EMBL/GenBank/DDBJ whole genome shotgun (WGS) entry which is preliminary data.</text>
</comment>
<dbReference type="PANTHER" id="PTHR33912:SF2">
    <property type="entry name" value="PUTATIVE-RELATED"/>
    <property type="match status" value="1"/>
</dbReference>
<proteinExistence type="predicted"/>
<feature type="compositionally biased region" description="Basic and acidic residues" evidence="1">
    <location>
        <begin position="117"/>
        <end position="130"/>
    </location>
</feature>
<reference evidence="2 3" key="1">
    <citation type="journal article" date="2023" name="Plants (Basel)">
        <title>Bridging the Gap: Combining Genomics and Transcriptomics Approaches to Understand Stylosanthes scabra, an Orphan Legume from the Brazilian Caatinga.</title>
        <authorList>
            <person name="Ferreira-Neto J.R.C."/>
            <person name="da Silva M.D."/>
            <person name="Binneck E."/>
            <person name="de Melo N.F."/>
            <person name="da Silva R.H."/>
            <person name="de Melo A.L.T.M."/>
            <person name="Pandolfi V."/>
            <person name="Bustamante F.O."/>
            <person name="Brasileiro-Vidal A.C."/>
            <person name="Benko-Iseppon A.M."/>
        </authorList>
    </citation>
    <scope>NUCLEOTIDE SEQUENCE [LARGE SCALE GENOMIC DNA]</scope>
    <source>
        <tissue evidence="2">Leaves</tissue>
    </source>
</reference>
<evidence type="ECO:0000256" key="1">
    <source>
        <dbReference type="SAM" id="MobiDB-lite"/>
    </source>
</evidence>
<evidence type="ECO:0000313" key="3">
    <source>
        <dbReference type="Proteomes" id="UP001341840"/>
    </source>
</evidence>
<dbReference type="PANTHER" id="PTHR33912">
    <property type="entry name" value="OS01G0939400 PROTEIN"/>
    <property type="match status" value="1"/>
</dbReference>
<accession>A0ABU6ZH39</accession>
<organism evidence="2 3">
    <name type="scientific">Stylosanthes scabra</name>
    <dbReference type="NCBI Taxonomy" id="79078"/>
    <lineage>
        <taxon>Eukaryota</taxon>
        <taxon>Viridiplantae</taxon>
        <taxon>Streptophyta</taxon>
        <taxon>Embryophyta</taxon>
        <taxon>Tracheophyta</taxon>
        <taxon>Spermatophyta</taxon>
        <taxon>Magnoliopsida</taxon>
        <taxon>eudicotyledons</taxon>
        <taxon>Gunneridae</taxon>
        <taxon>Pentapetalae</taxon>
        <taxon>rosids</taxon>
        <taxon>fabids</taxon>
        <taxon>Fabales</taxon>
        <taxon>Fabaceae</taxon>
        <taxon>Papilionoideae</taxon>
        <taxon>50 kb inversion clade</taxon>
        <taxon>dalbergioids sensu lato</taxon>
        <taxon>Dalbergieae</taxon>
        <taxon>Pterocarpus clade</taxon>
        <taxon>Stylosanthes</taxon>
    </lineage>
</organism>
<evidence type="ECO:0000313" key="2">
    <source>
        <dbReference type="EMBL" id="MED6221278.1"/>
    </source>
</evidence>
<name>A0ABU6ZH39_9FABA</name>
<sequence length="160" mass="18056">MARIFDPALNQASTHHKLSRLQRRAPSSLQLNWVVDGNVAIPLLSPLSSFPTTQQPNPKSQGPPQWHHDVLAEKASTVMAFLKWQHPAARALLYDPALVVALFVPMEFAGGRFDRKSWRKHDATAWRRSSDGQLTDSGREKKKNGGGDEERWKGRKRDVL</sequence>